<keyword evidence="2" id="KW-1185">Reference proteome</keyword>
<organism evidence="1 2">
    <name type="scientific">Desulfobotulus pelophilus</name>
    <dbReference type="NCBI Taxonomy" id="2823377"/>
    <lineage>
        <taxon>Bacteria</taxon>
        <taxon>Pseudomonadati</taxon>
        <taxon>Thermodesulfobacteriota</taxon>
        <taxon>Desulfobacteria</taxon>
        <taxon>Desulfobacterales</taxon>
        <taxon>Desulfobacteraceae</taxon>
        <taxon>Desulfobotulus</taxon>
    </lineage>
</organism>
<evidence type="ECO:0000313" key="1">
    <source>
        <dbReference type="EMBL" id="MCW7755415.1"/>
    </source>
</evidence>
<dbReference type="RefSeq" id="WP_265426363.1">
    <property type="nucleotide sequence ID" value="NZ_JAPFPW010000041.1"/>
</dbReference>
<dbReference type="EMBL" id="JAPFPW010000041">
    <property type="protein sequence ID" value="MCW7755415.1"/>
    <property type="molecule type" value="Genomic_DNA"/>
</dbReference>
<dbReference type="Proteomes" id="UP001209681">
    <property type="component" value="Unassembled WGS sequence"/>
</dbReference>
<accession>A0ABT3NDB7</accession>
<gene>
    <name evidence="1" type="ORF">OOT00_15645</name>
</gene>
<proteinExistence type="predicted"/>
<reference evidence="1 2" key="1">
    <citation type="submission" date="2022-11" db="EMBL/GenBank/DDBJ databases">
        <title>Desulfobotulus tamanensis H1 sp. nov. - anaerobic, alkaliphilic, sulphate reducing bacterium isolated from terrestrial mud volcano.</title>
        <authorList>
            <person name="Frolova A."/>
            <person name="Merkel A.Y."/>
            <person name="Slobodkin A.I."/>
        </authorList>
    </citation>
    <scope>NUCLEOTIDE SEQUENCE [LARGE SCALE GENOMIC DNA]</scope>
    <source>
        <strain evidence="1 2">H1</strain>
    </source>
</reference>
<dbReference type="InterPro" id="IPR024997">
    <property type="entry name" value="DUF3892"/>
</dbReference>
<comment type="caution">
    <text evidence="1">The sequence shown here is derived from an EMBL/GenBank/DDBJ whole genome shotgun (WGS) entry which is preliminary data.</text>
</comment>
<sequence length="100" mass="11532">MAKWADYGISAVRYDSDDQYIDKVKVHKDNGDTIGAGETWTRTDVLSKMDDDKTFITILKDSNDKWKKGQDIHIITVNGRRFLRTDANERAKDNLENLPK</sequence>
<evidence type="ECO:0000313" key="2">
    <source>
        <dbReference type="Proteomes" id="UP001209681"/>
    </source>
</evidence>
<protein>
    <submittedName>
        <fullName evidence="1">DUF3892 domain-containing protein</fullName>
    </submittedName>
</protein>
<dbReference type="Pfam" id="PF13031">
    <property type="entry name" value="DUF3892"/>
    <property type="match status" value="1"/>
</dbReference>
<name>A0ABT3NDB7_9BACT</name>